<dbReference type="PANTHER" id="PTHR12866">
    <property type="entry name" value="UBIQUITIN-LIKE-CONJUGATING ENZYME ATG3"/>
    <property type="match status" value="1"/>
</dbReference>
<dbReference type="GO" id="GO:0005829">
    <property type="term" value="C:cytosol"/>
    <property type="evidence" value="ECO:0007669"/>
    <property type="project" value="TreeGrafter"/>
</dbReference>
<evidence type="ECO:0000256" key="4">
    <source>
        <dbReference type="ARBA" id="ARBA00022448"/>
    </source>
</evidence>
<dbReference type="GO" id="GO:0019776">
    <property type="term" value="F:Atg8-family ligase activity"/>
    <property type="evidence" value="ECO:0007669"/>
    <property type="project" value="TreeGrafter"/>
</dbReference>
<dbReference type="GO" id="GO:0015031">
    <property type="term" value="P:protein transport"/>
    <property type="evidence" value="ECO:0007669"/>
    <property type="project" value="UniProtKB-KW"/>
</dbReference>
<feature type="region of interest" description="Disordered" evidence="11">
    <location>
        <begin position="134"/>
        <end position="193"/>
    </location>
</feature>
<dbReference type="GO" id="GO:0044804">
    <property type="term" value="P:nucleophagy"/>
    <property type="evidence" value="ECO:0007669"/>
    <property type="project" value="TreeGrafter"/>
</dbReference>
<feature type="compositionally biased region" description="Polar residues" evidence="11">
    <location>
        <begin position="156"/>
        <end position="167"/>
    </location>
</feature>
<dbReference type="GO" id="GO:0061723">
    <property type="term" value="P:glycophagy"/>
    <property type="evidence" value="ECO:0007669"/>
    <property type="project" value="TreeGrafter"/>
</dbReference>
<proteinExistence type="inferred from homology"/>
<reference evidence="12" key="1">
    <citation type="submission" date="2020-05" db="EMBL/GenBank/DDBJ databases">
        <title>Mycena genomes resolve the evolution of fungal bioluminescence.</title>
        <authorList>
            <person name="Tsai I.J."/>
        </authorList>
    </citation>
    <scope>NUCLEOTIDE SEQUENCE</scope>
    <source>
        <strain evidence="12">CCC161011</strain>
    </source>
</reference>
<dbReference type="GO" id="GO:0000422">
    <property type="term" value="P:autophagy of mitochondrion"/>
    <property type="evidence" value="ECO:0007669"/>
    <property type="project" value="TreeGrafter"/>
</dbReference>
<evidence type="ECO:0000256" key="11">
    <source>
        <dbReference type="SAM" id="MobiDB-lite"/>
    </source>
</evidence>
<dbReference type="GO" id="GO:0000045">
    <property type="term" value="P:autophagosome assembly"/>
    <property type="evidence" value="ECO:0007669"/>
    <property type="project" value="TreeGrafter"/>
</dbReference>
<evidence type="ECO:0000256" key="10">
    <source>
        <dbReference type="ARBA" id="ARBA00033139"/>
    </source>
</evidence>
<name>A0A8H6YEI4_9AGAR</name>
<evidence type="ECO:0000256" key="1">
    <source>
        <dbReference type="ARBA" id="ARBA00004496"/>
    </source>
</evidence>
<dbReference type="Proteomes" id="UP000620124">
    <property type="component" value="Unassembled WGS sequence"/>
</dbReference>
<comment type="similarity">
    <text evidence="2">Belongs to the ATG3 family.</text>
</comment>
<dbReference type="EMBL" id="JACAZI010000006">
    <property type="protein sequence ID" value="KAF7357692.1"/>
    <property type="molecule type" value="Genomic_DNA"/>
</dbReference>
<evidence type="ECO:0000256" key="7">
    <source>
        <dbReference type="ARBA" id="ARBA00022927"/>
    </source>
</evidence>
<comment type="subcellular location">
    <subcellularLocation>
        <location evidence="1">Cytoplasm</location>
    </subcellularLocation>
</comment>
<keyword evidence="7" id="KW-0653">Protein transport</keyword>
<feature type="region of interest" description="Disordered" evidence="11">
    <location>
        <begin position="306"/>
        <end position="344"/>
    </location>
</feature>
<gene>
    <name evidence="12" type="ORF">MVEN_00814900</name>
</gene>
<evidence type="ECO:0000256" key="3">
    <source>
        <dbReference type="ARBA" id="ARBA00018067"/>
    </source>
</evidence>
<organism evidence="12 13">
    <name type="scientific">Mycena venus</name>
    <dbReference type="NCBI Taxonomy" id="2733690"/>
    <lineage>
        <taxon>Eukaryota</taxon>
        <taxon>Fungi</taxon>
        <taxon>Dikarya</taxon>
        <taxon>Basidiomycota</taxon>
        <taxon>Agaricomycotina</taxon>
        <taxon>Agaricomycetes</taxon>
        <taxon>Agaricomycetidae</taxon>
        <taxon>Agaricales</taxon>
        <taxon>Marasmiineae</taxon>
        <taxon>Mycenaceae</taxon>
        <taxon>Mycena</taxon>
    </lineage>
</organism>
<dbReference type="Pfam" id="PF03987">
    <property type="entry name" value="Autophagy_act_C"/>
    <property type="match status" value="1"/>
</dbReference>
<keyword evidence="4" id="KW-0813">Transport</keyword>
<accession>A0A8H6YEI4</accession>
<comment type="caution">
    <text evidence="12">The sequence shown here is derived from an EMBL/GenBank/DDBJ whole genome shotgun (WGS) entry which is preliminary data.</text>
</comment>
<evidence type="ECO:0000256" key="2">
    <source>
        <dbReference type="ARBA" id="ARBA00007683"/>
    </source>
</evidence>
<dbReference type="AlphaFoldDB" id="A0A8H6YEI4"/>
<keyword evidence="13" id="KW-1185">Reference proteome</keyword>
<evidence type="ECO:0000313" key="12">
    <source>
        <dbReference type="EMBL" id="KAF7357692.1"/>
    </source>
</evidence>
<feature type="compositionally biased region" description="Acidic residues" evidence="11">
    <location>
        <begin position="172"/>
        <end position="193"/>
    </location>
</feature>
<protein>
    <recommendedName>
        <fullName evidence="3">Autophagy-related protein 3</fullName>
    </recommendedName>
    <alternativeName>
        <fullName evidence="9 10">Autophagy-related E2-like conjugation enzyme ATG3</fullName>
    </alternativeName>
</protein>
<evidence type="ECO:0000256" key="8">
    <source>
        <dbReference type="ARBA" id="ARBA00023006"/>
    </source>
</evidence>
<keyword evidence="8" id="KW-0072">Autophagy</keyword>
<dbReference type="PANTHER" id="PTHR12866:SF2">
    <property type="entry name" value="UBIQUITIN-LIKE-CONJUGATING ENZYME ATG3"/>
    <property type="match status" value="1"/>
</dbReference>
<dbReference type="GO" id="GO:0000407">
    <property type="term" value="C:phagophore assembly site"/>
    <property type="evidence" value="ECO:0007669"/>
    <property type="project" value="TreeGrafter"/>
</dbReference>
<evidence type="ECO:0000256" key="5">
    <source>
        <dbReference type="ARBA" id="ARBA00022490"/>
    </source>
</evidence>
<evidence type="ECO:0000256" key="9">
    <source>
        <dbReference type="ARBA" id="ARBA00032144"/>
    </source>
</evidence>
<keyword evidence="5" id="KW-0963">Cytoplasm</keyword>
<dbReference type="OrthoDB" id="1584384at2759"/>
<keyword evidence="6" id="KW-0833">Ubl conjugation pathway</keyword>
<sequence>MHAITQQFWSVREYLSPVLKESKFKEHGRITPEEFLAAGDFLAYKFPVWTWLVASQHEAFSNSYTAPGKRVTRPRRRTTSPADKQYLVTRGVPCLRRATSLAYTDADEDAERLLSFGDSTGADEWVETHAGRKANLDSANPGTIDDIPDLDAAPETSVTQGVGNLTLSGGDETPDLDDIPDMEEEGLEEEEDEATAAPKAGVIDASQVEVANGNLLQVRTYDVMITYDKYYQTPRIWLLGYDENRTPLTPPQIFQDVSADYAFKTVTIEPFPHSVSLQAASVHPCKHASVMKKVIERMNSSVVAEQLAQRGKSPSSSKDGSKKKWFGRKSSGNGKDDKAAAAAEGDDDVEGMRVDFYLVVFLKFIASIVPTIEVDSTTSF</sequence>
<dbReference type="InterPro" id="IPR007135">
    <property type="entry name" value="Atg3/Atg10"/>
</dbReference>
<evidence type="ECO:0000313" key="13">
    <source>
        <dbReference type="Proteomes" id="UP000620124"/>
    </source>
</evidence>
<evidence type="ECO:0000256" key="6">
    <source>
        <dbReference type="ARBA" id="ARBA00022786"/>
    </source>
</evidence>